<dbReference type="InterPro" id="IPR017441">
    <property type="entry name" value="Protein_kinase_ATP_BS"/>
</dbReference>
<evidence type="ECO:0000256" key="3">
    <source>
        <dbReference type="ARBA" id="ARBA00022527"/>
    </source>
</evidence>
<feature type="binding site" evidence="12">
    <location>
        <position position="54"/>
    </location>
    <ligand>
        <name>ATP</name>
        <dbReference type="ChEBI" id="CHEBI:30616"/>
    </ligand>
</feature>
<keyword evidence="6" id="KW-0418">Kinase</keyword>
<evidence type="ECO:0000256" key="4">
    <source>
        <dbReference type="ARBA" id="ARBA00022679"/>
    </source>
</evidence>
<reference evidence="16 17" key="1">
    <citation type="journal article" date="2018" name="Nat. Ecol. Evol.">
        <title>Genomic signatures of mitonuclear coevolution across populations of Tigriopus californicus.</title>
        <authorList>
            <person name="Barreto F.S."/>
            <person name="Watson E.T."/>
            <person name="Lima T.G."/>
            <person name="Willett C.S."/>
            <person name="Edmands S."/>
            <person name="Li W."/>
            <person name="Burton R.S."/>
        </authorList>
    </citation>
    <scope>NUCLEOTIDE SEQUENCE [LARGE SCALE GENOMIC DNA]</scope>
    <source>
        <strain evidence="16 17">San Diego</strain>
    </source>
</reference>
<evidence type="ECO:0000256" key="9">
    <source>
        <dbReference type="ARBA" id="ARBA00048679"/>
    </source>
</evidence>
<keyword evidence="4" id="KW-0808">Transferase</keyword>
<organism evidence="16 17">
    <name type="scientific">Tigriopus californicus</name>
    <name type="common">Marine copepod</name>
    <dbReference type="NCBI Taxonomy" id="6832"/>
    <lineage>
        <taxon>Eukaryota</taxon>
        <taxon>Metazoa</taxon>
        <taxon>Ecdysozoa</taxon>
        <taxon>Arthropoda</taxon>
        <taxon>Crustacea</taxon>
        <taxon>Multicrustacea</taxon>
        <taxon>Hexanauplia</taxon>
        <taxon>Copepoda</taxon>
        <taxon>Harpacticoida</taxon>
        <taxon>Harpacticidae</taxon>
        <taxon>Tigriopus</taxon>
    </lineage>
</organism>
<comment type="caution">
    <text evidence="16">The sequence shown here is derived from an EMBL/GenBank/DDBJ whole genome shotgun (WGS) entry which is preliminary data.</text>
</comment>
<keyword evidence="5 12" id="KW-0547">Nucleotide-binding</keyword>
<name>A0A553NEC4_TIGCA</name>
<evidence type="ECO:0000256" key="12">
    <source>
        <dbReference type="PROSITE-ProRule" id="PRU10141"/>
    </source>
</evidence>
<feature type="active site" description="Proton acceptor" evidence="10">
    <location>
        <position position="157"/>
    </location>
</feature>
<dbReference type="PANTHER" id="PTHR44899">
    <property type="entry name" value="CAMK FAMILY PROTEIN KINASE"/>
    <property type="match status" value="1"/>
</dbReference>
<evidence type="ECO:0000259" key="15">
    <source>
        <dbReference type="PROSITE" id="PS50011"/>
    </source>
</evidence>
<gene>
    <name evidence="16" type="ORF">TCAL_07160</name>
</gene>
<dbReference type="PROSITE" id="PS00107">
    <property type="entry name" value="PROTEIN_KINASE_ATP"/>
    <property type="match status" value="1"/>
</dbReference>
<keyword evidence="7 12" id="KW-0067">ATP-binding</keyword>
<dbReference type="CDD" id="cd08215">
    <property type="entry name" value="STKc_Nek"/>
    <property type="match status" value="1"/>
</dbReference>
<dbReference type="PROSITE" id="PS50011">
    <property type="entry name" value="PROTEIN_KINASE_DOM"/>
    <property type="match status" value="1"/>
</dbReference>
<evidence type="ECO:0000256" key="5">
    <source>
        <dbReference type="ARBA" id="ARBA00022741"/>
    </source>
</evidence>
<dbReference type="SUPFAM" id="SSF56112">
    <property type="entry name" value="Protein kinase-like (PK-like)"/>
    <property type="match status" value="1"/>
</dbReference>
<evidence type="ECO:0000313" key="17">
    <source>
        <dbReference type="Proteomes" id="UP000318571"/>
    </source>
</evidence>
<accession>A0A553NEC4</accession>
<dbReference type="InterPro" id="IPR051131">
    <property type="entry name" value="NEK_Ser/Thr_kinase_NIMA"/>
</dbReference>
<dbReference type="InterPro" id="IPR008271">
    <property type="entry name" value="Ser/Thr_kinase_AS"/>
</dbReference>
<keyword evidence="11" id="KW-0460">Magnesium</keyword>
<dbReference type="Proteomes" id="UP000318571">
    <property type="component" value="Chromosome 10"/>
</dbReference>
<dbReference type="STRING" id="6832.A0A553NEC4"/>
<dbReference type="GO" id="GO:0046872">
    <property type="term" value="F:metal ion binding"/>
    <property type="evidence" value="ECO:0007669"/>
    <property type="project" value="UniProtKB-KW"/>
</dbReference>
<feature type="binding site" evidence="11">
    <location>
        <position position="175"/>
    </location>
    <ligand>
        <name>Mg(2+)</name>
        <dbReference type="ChEBI" id="CHEBI:18420"/>
    </ligand>
</feature>
<feature type="compositionally biased region" description="Low complexity" evidence="14">
    <location>
        <begin position="1"/>
        <end position="14"/>
    </location>
</feature>
<dbReference type="OMA" id="YKCHYGE"/>
<dbReference type="PANTHER" id="PTHR44899:SF3">
    <property type="entry name" value="SERINE_THREONINE-PROTEIN KINASE NEK1"/>
    <property type="match status" value="1"/>
</dbReference>
<protein>
    <recommendedName>
        <fullName evidence="2">non-specific serine/threonine protein kinase</fullName>
        <ecNumber evidence="2">2.7.11.1</ecNumber>
    </recommendedName>
</protein>
<feature type="domain" description="Protein kinase" evidence="15">
    <location>
        <begin position="25"/>
        <end position="287"/>
    </location>
</feature>
<dbReference type="Gene3D" id="3.30.200.20">
    <property type="entry name" value="Phosphorylase Kinase, domain 1"/>
    <property type="match status" value="1"/>
</dbReference>
<dbReference type="Gene3D" id="1.10.510.10">
    <property type="entry name" value="Transferase(Phosphotransferase) domain 1"/>
    <property type="match status" value="1"/>
</dbReference>
<evidence type="ECO:0000256" key="7">
    <source>
        <dbReference type="ARBA" id="ARBA00022840"/>
    </source>
</evidence>
<evidence type="ECO:0000256" key="13">
    <source>
        <dbReference type="RuleBase" id="RU000304"/>
    </source>
</evidence>
<evidence type="ECO:0000313" key="16">
    <source>
        <dbReference type="EMBL" id="TRY63781.1"/>
    </source>
</evidence>
<feature type="binding site" evidence="11">
    <location>
        <position position="162"/>
    </location>
    <ligand>
        <name>Mg(2+)</name>
        <dbReference type="ChEBI" id="CHEBI:18420"/>
    </ligand>
</feature>
<dbReference type="EMBL" id="VCGU01000458">
    <property type="protein sequence ID" value="TRY63781.1"/>
    <property type="molecule type" value="Genomic_DNA"/>
</dbReference>
<evidence type="ECO:0000256" key="6">
    <source>
        <dbReference type="ARBA" id="ARBA00022777"/>
    </source>
</evidence>
<sequence length="330" mass="37101">MSQDFGSGSSSSGGIHERIGPSSKYERCRILGSGTFGEAWLVRSIQSNRQYVVKELKMTSDSSDKDRNAAFNEVHIIQRCSHVNIIRYKEFYTSLSASGVPLISIVMEYADGGDLGQLIKKHRLEKQFLEEGCVKNYLVQITFALHYLHKNNILHRDLKTQNIFLTSTKLIKVGDFGISKTLSHENDFASTGLGTPQYLSPEICCSKPYDYKSDMWALGCVLYEMCALAPAFPGQDLARMVVYITRASYKPIPNHYSINMAELVKVLLRPEPGRRPSAKQLLDSKVLQSDIQKYMAYINSLPEQFRKNSNGSVSSSDMPAFQMDHLETAV</sequence>
<comment type="catalytic activity">
    <reaction evidence="8">
        <text>L-threonyl-[protein] + ATP = O-phospho-L-threonyl-[protein] + ADP + H(+)</text>
        <dbReference type="Rhea" id="RHEA:46608"/>
        <dbReference type="Rhea" id="RHEA-COMP:11060"/>
        <dbReference type="Rhea" id="RHEA-COMP:11605"/>
        <dbReference type="ChEBI" id="CHEBI:15378"/>
        <dbReference type="ChEBI" id="CHEBI:30013"/>
        <dbReference type="ChEBI" id="CHEBI:30616"/>
        <dbReference type="ChEBI" id="CHEBI:61977"/>
        <dbReference type="ChEBI" id="CHEBI:456216"/>
        <dbReference type="EC" id="2.7.11.1"/>
    </reaction>
</comment>
<comment type="similarity">
    <text evidence="1">Belongs to the protein kinase superfamily. NEK Ser/Thr protein kinase family. NIMA subfamily.</text>
</comment>
<evidence type="ECO:0000256" key="11">
    <source>
        <dbReference type="PIRSR" id="PIRSR000615-3"/>
    </source>
</evidence>
<dbReference type="GO" id="GO:0005524">
    <property type="term" value="F:ATP binding"/>
    <property type="evidence" value="ECO:0007669"/>
    <property type="project" value="UniProtKB-UniRule"/>
</dbReference>
<proteinExistence type="inferred from homology"/>
<dbReference type="EC" id="2.7.11.1" evidence="2"/>
<comment type="catalytic activity">
    <reaction evidence="9">
        <text>L-seryl-[protein] + ATP = O-phospho-L-seryl-[protein] + ADP + H(+)</text>
        <dbReference type="Rhea" id="RHEA:17989"/>
        <dbReference type="Rhea" id="RHEA-COMP:9863"/>
        <dbReference type="Rhea" id="RHEA-COMP:11604"/>
        <dbReference type="ChEBI" id="CHEBI:15378"/>
        <dbReference type="ChEBI" id="CHEBI:29999"/>
        <dbReference type="ChEBI" id="CHEBI:30616"/>
        <dbReference type="ChEBI" id="CHEBI:83421"/>
        <dbReference type="ChEBI" id="CHEBI:456216"/>
        <dbReference type="EC" id="2.7.11.1"/>
    </reaction>
</comment>
<evidence type="ECO:0000256" key="2">
    <source>
        <dbReference type="ARBA" id="ARBA00012513"/>
    </source>
</evidence>
<dbReference type="InterPro" id="IPR011009">
    <property type="entry name" value="Kinase-like_dom_sf"/>
</dbReference>
<evidence type="ECO:0000256" key="14">
    <source>
        <dbReference type="SAM" id="MobiDB-lite"/>
    </source>
</evidence>
<dbReference type="GO" id="GO:0004674">
    <property type="term" value="F:protein serine/threonine kinase activity"/>
    <property type="evidence" value="ECO:0007669"/>
    <property type="project" value="UniProtKB-KW"/>
</dbReference>
<dbReference type="PROSITE" id="PS00108">
    <property type="entry name" value="PROTEIN_KINASE_ST"/>
    <property type="match status" value="1"/>
</dbReference>
<dbReference type="AlphaFoldDB" id="A0A553NEC4"/>
<dbReference type="Pfam" id="PF00069">
    <property type="entry name" value="Pkinase"/>
    <property type="match status" value="1"/>
</dbReference>
<evidence type="ECO:0000256" key="10">
    <source>
        <dbReference type="PIRSR" id="PIRSR000615-1"/>
    </source>
</evidence>
<evidence type="ECO:0000256" key="8">
    <source>
        <dbReference type="ARBA" id="ARBA00047899"/>
    </source>
</evidence>
<dbReference type="PIRSF" id="PIRSF000615">
    <property type="entry name" value="TyrPK_CSF1-R"/>
    <property type="match status" value="1"/>
</dbReference>
<keyword evidence="17" id="KW-1185">Reference proteome</keyword>
<evidence type="ECO:0000256" key="1">
    <source>
        <dbReference type="ARBA" id="ARBA00010886"/>
    </source>
</evidence>
<feature type="region of interest" description="Disordered" evidence="14">
    <location>
        <begin position="1"/>
        <end position="20"/>
    </location>
</feature>
<dbReference type="InterPro" id="IPR000719">
    <property type="entry name" value="Prot_kinase_dom"/>
</dbReference>
<dbReference type="OrthoDB" id="248923at2759"/>
<keyword evidence="3 13" id="KW-0723">Serine/threonine-protein kinase</keyword>
<dbReference type="SMART" id="SM00220">
    <property type="entry name" value="S_TKc"/>
    <property type="match status" value="1"/>
</dbReference>
<keyword evidence="11" id="KW-0479">Metal-binding</keyword>